<evidence type="ECO:0000256" key="1">
    <source>
        <dbReference type="SAM" id="MobiDB-lite"/>
    </source>
</evidence>
<name>A0A0E0L5P9_ORYPU</name>
<evidence type="ECO:0000313" key="3">
    <source>
        <dbReference type="Proteomes" id="UP000026962"/>
    </source>
</evidence>
<dbReference type="EnsemblPlants" id="OPUNC05G23260.1">
    <property type="protein sequence ID" value="OPUNC05G23260.1"/>
    <property type="gene ID" value="OPUNC05G23260"/>
</dbReference>
<reference evidence="2" key="2">
    <citation type="submission" date="2018-05" db="EMBL/GenBank/DDBJ databases">
        <title>OpunRS2 (Oryza punctata Reference Sequence Version 2).</title>
        <authorList>
            <person name="Zhang J."/>
            <person name="Kudrna D."/>
            <person name="Lee S."/>
            <person name="Talag J."/>
            <person name="Welchert J."/>
            <person name="Wing R.A."/>
        </authorList>
    </citation>
    <scope>NUCLEOTIDE SEQUENCE [LARGE SCALE GENOMIC DNA]</scope>
</reference>
<sequence length="82" mass="8562">MATTTTGGAERSVRATAGRPAKTTVDDREASVTTGGQGCAIEACEGLGSGWCRYSDFHVLTEDRQGMGGRCKPSLTLPGRQQ</sequence>
<dbReference type="Proteomes" id="UP000026962">
    <property type="component" value="Chromosome 5"/>
</dbReference>
<dbReference type="AlphaFoldDB" id="A0A0E0L5P9"/>
<dbReference type="Gramene" id="OPUNC05G23260.1">
    <property type="protein sequence ID" value="OPUNC05G23260.1"/>
    <property type="gene ID" value="OPUNC05G23260"/>
</dbReference>
<protein>
    <submittedName>
        <fullName evidence="2">Uncharacterized protein</fullName>
    </submittedName>
</protein>
<keyword evidence="3" id="KW-1185">Reference proteome</keyword>
<feature type="region of interest" description="Disordered" evidence="1">
    <location>
        <begin position="1"/>
        <end position="32"/>
    </location>
</feature>
<accession>A0A0E0L5P9</accession>
<organism evidence="2">
    <name type="scientific">Oryza punctata</name>
    <name type="common">Red rice</name>
    <dbReference type="NCBI Taxonomy" id="4537"/>
    <lineage>
        <taxon>Eukaryota</taxon>
        <taxon>Viridiplantae</taxon>
        <taxon>Streptophyta</taxon>
        <taxon>Embryophyta</taxon>
        <taxon>Tracheophyta</taxon>
        <taxon>Spermatophyta</taxon>
        <taxon>Magnoliopsida</taxon>
        <taxon>Liliopsida</taxon>
        <taxon>Poales</taxon>
        <taxon>Poaceae</taxon>
        <taxon>BOP clade</taxon>
        <taxon>Oryzoideae</taxon>
        <taxon>Oryzeae</taxon>
        <taxon>Oryzinae</taxon>
        <taxon>Oryza</taxon>
    </lineage>
</organism>
<reference evidence="2" key="1">
    <citation type="submission" date="2015-04" db="UniProtKB">
        <authorList>
            <consortium name="EnsemblPlants"/>
        </authorList>
    </citation>
    <scope>IDENTIFICATION</scope>
</reference>
<dbReference type="HOGENOM" id="CLU_2562346_0_0_1"/>
<proteinExistence type="predicted"/>
<evidence type="ECO:0000313" key="2">
    <source>
        <dbReference type="EnsemblPlants" id="OPUNC05G23260.1"/>
    </source>
</evidence>